<reference evidence="3 4" key="1">
    <citation type="submission" date="2017-07" db="EMBL/GenBank/DDBJ databases">
        <title>Elstera cyanobacteriorum sp. nov., a novel bacterium isolated from cyanobacterial aggregates in a eutrophic lake.</title>
        <authorList>
            <person name="Cai H."/>
        </authorList>
    </citation>
    <scope>NUCLEOTIDE SEQUENCE [LARGE SCALE GENOMIC DNA]</scope>
    <source>
        <strain evidence="3 4">TH019</strain>
    </source>
</reference>
<dbReference type="PANTHER" id="PTHR42208:SF1">
    <property type="entry name" value="HEAVY METAL TRANSPORTER"/>
    <property type="match status" value="1"/>
</dbReference>
<proteinExistence type="predicted"/>
<keyword evidence="4" id="KW-1185">Reference proteome</keyword>
<feature type="transmembrane region" description="Helical" evidence="1">
    <location>
        <begin position="30"/>
        <end position="52"/>
    </location>
</feature>
<name>A0A255XXD4_9PROT</name>
<dbReference type="AlphaFoldDB" id="A0A255XXD4"/>
<dbReference type="PANTHER" id="PTHR42208">
    <property type="entry name" value="HEAVY METAL TRANSPORTER-RELATED"/>
    <property type="match status" value="1"/>
</dbReference>
<dbReference type="Pfam" id="PF13386">
    <property type="entry name" value="DsbD_2"/>
    <property type="match status" value="1"/>
</dbReference>
<evidence type="ECO:0000259" key="2">
    <source>
        <dbReference type="Pfam" id="PF13386"/>
    </source>
</evidence>
<dbReference type="RefSeq" id="WP_094407072.1">
    <property type="nucleotide sequence ID" value="NZ_BMJZ01000010.1"/>
</dbReference>
<feature type="transmembrane region" description="Helical" evidence="1">
    <location>
        <begin position="87"/>
        <end position="106"/>
    </location>
</feature>
<feature type="transmembrane region" description="Helical" evidence="1">
    <location>
        <begin position="170"/>
        <end position="193"/>
    </location>
</feature>
<evidence type="ECO:0000256" key="1">
    <source>
        <dbReference type="SAM" id="Phobius"/>
    </source>
</evidence>
<dbReference type="OrthoDB" id="5574095at2"/>
<comment type="caution">
    <text evidence="3">The sequence shown here is derived from an EMBL/GenBank/DDBJ whole genome shotgun (WGS) entry which is preliminary data.</text>
</comment>
<dbReference type="InterPro" id="IPR039447">
    <property type="entry name" value="UreH-like_TM_dom"/>
</dbReference>
<sequence length="258" mass="25974">MSSLHADFLALASLCSPDWAGGFGTAGLYSGLLLAGATGSLLHCGPMCGGFVMAQVGKRMELAASGPLCERARLGHASLPLYHLGRLTTYALLGLIAGGIGSAFAATPLFRWGVAALLLLAAGMLGLVALRGFGGALFVSSGTGATGTGSLGRAMGQLRRFFDRPLGWRGYGLGVILGFLPCGLVYAALTVAAATGKPLAGALAMATFGLGTVPTLVALGLLGHLAGRRWQSAGRKAAPVLLGLNALLLSALAWKAIL</sequence>
<evidence type="ECO:0000313" key="3">
    <source>
        <dbReference type="EMBL" id="OYQ21583.1"/>
    </source>
</evidence>
<dbReference type="EMBL" id="NOXS01000021">
    <property type="protein sequence ID" value="OYQ21583.1"/>
    <property type="molecule type" value="Genomic_DNA"/>
</dbReference>
<protein>
    <recommendedName>
        <fullName evidence="2">Urease accessory protein UreH-like transmembrane domain-containing protein</fullName>
    </recommendedName>
</protein>
<gene>
    <name evidence="3" type="ORF">CHR90_01630</name>
</gene>
<organism evidence="3 4">
    <name type="scientific">Elstera cyanobacteriorum</name>
    <dbReference type="NCBI Taxonomy" id="2022747"/>
    <lineage>
        <taxon>Bacteria</taxon>
        <taxon>Pseudomonadati</taxon>
        <taxon>Pseudomonadota</taxon>
        <taxon>Alphaproteobacteria</taxon>
        <taxon>Rhodospirillales</taxon>
        <taxon>Rhodospirillaceae</taxon>
        <taxon>Elstera</taxon>
    </lineage>
</organism>
<feature type="transmembrane region" description="Helical" evidence="1">
    <location>
        <begin position="199"/>
        <end position="225"/>
    </location>
</feature>
<dbReference type="Proteomes" id="UP000216361">
    <property type="component" value="Unassembled WGS sequence"/>
</dbReference>
<accession>A0A255XXD4</accession>
<keyword evidence="1" id="KW-0472">Membrane</keyword>
<keyword evidence="1" id="KW-0812">Transmembrane</keyword>
<keyword evidence="1" id="KW-1133">Transmembrane helix</keyword>
<evidence type="ECO:0000313" key="4">
    <source>
        <dbReference type="Proteomes" id="UP000216361"/>
    </source>
</evidence>
<feature type="domain" description="Urease accessory protein UreH-like transmembrane" evidence="2">
    <location>
        <begin position="32"/>
        <end position="244"/>
    </location>
</feature>
<feature type="transmembrane region" description="Helical" evidence="1">
    <location>
        <begin position="237"/>
        <end position="257"/>
    </location>
</feature>